<evidence type="ECO:0000256" key="9">
    <source>
        <dbReference type="ARBA" id="ARBA00048027"/>
    </source>
</evidence>
<comment type="subcellular location">
    <subcellularLocation>
        <location evidence="10">Cytoplasm</location>
    </subcellularLocation>
    <text evidence="10">The SRP-RNC complex is targeted to the cytoplasmic membrane.</text>
</comment>
<evidence type="ECO:0000256" key="6">
    <source>
        <dbReference type="ARBA" id="ARBA00023134"/>
    </source>
</evidence>
<dbReference type="InterPro" id="IPR013822">
    <property type="entry name" value="Signal_recog_particl_SRP54_hlx"/>
</dbReference>
<evidence type="ECO:0000313" key="14">
    <source>
        <dbReference type="EMBL" id="HEW46774.1"/>
    </source>
</evidence>
<accession>A0A7C2V4K5</accession>
<organism evidence="14">
    <name type="scientific">Hydrogenobacter sp</name>
    <dbReference type="NCBI Taxonomy" id="2152829"/>
    <lineage>
        <taxon>Bacteria</taxon>
        <taxon>Pseudomonadati</taxon>
        <taxon>Aquificota</taxon>
        <taxon>Aquificia</taxon>
        <taxon>Aquificales</taxon>
        <taxon>Aquificaceae</taxon>
        <taxon>Hydrogenobacter</taxon>
    </lineage>
</organism>
<dbReference type="InterPro" id="IPR003593">
    <property type="entry name" value="AAA+_ATPase"/>
</dbReference>
<dbReference type="PANTHER" id="PTHR11564:SF5">
    <property type="entry name" value="SIGNAL RECOGNITION PARTICLE SUBUNIT SRP54"/>
    <property type="match status" value="1"/>
</dbReference>
<evidence type="ECO:0000259" key="13">
    <source>
        <dbReference type="SMART" id="SM00963"/>
    </source>
</evidence>
<dbReference type="NCBIfam" id="TIGR00959">
    <property type="entry name" value="ffh"/>
    <property type="match status" value="1"/>
</dbReference>
<dbReference type="InterPro" id="IPR000897">
    <property type="entry name" value="SRP54_GTPase_dom"/>
</dbReference>
<evidence type="ECO:0000256" key="5">
    <source>
        <dbReference type="ARBA" id="ARBA00022884"/>
    </source>
</evidence>
<evidence type="ECO:0000256" key="4">
    <source>
        <dbReference type="ARBA" id="ARBA00022801"/>
    </source>
</evidence>
<dbReference type="GO" id="GO:0048500">
    <property type="term" value="C:signal recognition particle"/>
    <property type="evidence" value="ECO:0007669"/>
    <property type="project" value="UniProtKB-UniRule"/>
</dbReference>
<dbReference type="InterPro" id="IPR036891">
    <property type="entry name" value="Signal_recog_part_SRP54_M_sf"/>
</dbReference>
<comment type="caution">
    <text evidence="14">The sequence shown here is derived from an EMBL/GenBank/DDBJ whole genome shotgun (WGS) entry which is preliminary data.</text>
</comment>
<dbReference type="SUPFAM" id="SSF47446">
    <property type="entry name" value="Signal peptide-binding domain"/>
    <property type="match status" value="1"/>
</dbReference>
<keyword evidence="3 10" id="KW-0547">Nucleotide-binding</keyword>
<dbReference type="HAMAP" id="MF_00306">
    <property type="entry name" value="SRP54"/>
    <property type="match status" value="1"/>
</dbReference>
<feature type="binding site" evidence="10">
    <location>
        <begin position="242"/>
        <end position="245"/>
    </location>
    <ligand>
        <name>GTP</name>
        <dbReference type="ChEBI" id="CHEBI:37565"/>
    </ligand>
</feature>
<dbReference type="CDD" id="cd18539">
    <property type="entry name" value="SRP_G"/>
    <property type="match status" value="1"/>
</dbReference>
<keyword evidence="8 10" id="KW-0687">Ribonucleoprotein</keyword>
<dbReference type="GO" id="GO:0003924">
    <property type="term" value="F:GTPase activity"/>
    <property type="evidence" value="ECO:0007669"/>
    <property type="project" value="UniProtKB-UniRule"/>
</dbReference>
<dbReference type="Gene3D" id="1.20.120.140">
    <property type="entry name" value="Signal recognition particle SRP54, nucleotide-binding domain"/>
    <property type="match status" value="1"/>
</dbReference>
<dbReference type="InterPro" id="IPR004125">
    <property type="entry name" value="Signal_recog_particle_SRP54_M"/>
</dbReference>
<dbReference type="SUPFAM" id="SSF52540">
    <property type="entry name" value="P-loop containing nucleoside triphosphate hydrolases"/>
    <property type="match status" value="1"/>
</dbReference>
<gene>
    <name evidence="10 14" type="primary">ffh</name>
    <name evidence="14" type="ORF">ENO47_08995</name>
</gene>
<evidence type="ECO:0000259" key="12">
    <source>
        <dbReference type="SMART" id="SM00962"/>
    </source>
</evidence>
<name>A0A7C2V4K5_9AQUI</name>
<keyword evidence="5 10" id="KW-0694">RNA-binding</keyword>
<comment type="function">
    <text evidence="10">Involved in targeting and insertion of nascent membrane proteins into the cytoplasmic membrane. Binds to the hydrophobic signal sequence of the ribosome-nascent chain (RNC) as it emerges from the ribosomes. The SRP-RNC complex is then targeted to the cytoplasmic membrane where it interacts with the SRP receptor FtsY.</text>
</comment>
<dbReference type="GO" id="GO:0006614">
    <property type="term" value="P:SRP-dependent cotranslational protein targeting to membrane"/>
    <property type="evidence" value="ECO:0007669"/>
    <property type="project" value="InterPro"/>
</dbReference>
<feature type="binding site" evidence="10">
    <location>
        <begin position="102"/>
        <end position="109"/>
    </location>
    <ligand>
        <name>GTP</name>
        <dbReference type="ChEBI" id="CHEBI:37565"/>
    </ligand>
</feature>
<dbReference type="SMART" id="SM00382">
    <property type="entry name" value="AAA"/>
    <property type="match status" value="1"/>
</dbReference>
<sequence length="439" mass="48884">MLELLTEKFGKALGRIKDTRKLTEKQVNDILRDIRTALIEADVDYDVVKNFIKRVRERALKEDLTKSPSPQDSFLISIYEELVNTLGGEKQDLKKGVVLFVGLQGTGKTTTIGKIANYLKEKGFKVAVSSTDVRRPAAMLQLQRLAEKIGVPYYGFEEGLSAVEIAKRAVEKARLEGVDYLLLDTAGRLHIDEELMEELKEIKEVAKPSEVIYVADAMQGQSALSAAKAFHEALGLTGLVLTKMDGDARGGVALSVKEALGVGVKFIGVGEKIEDIEPFYPDRIAQRILGLGDIQTLVEKAQQVIPEDEAQALAFKVLKGDFDLEDMLKQIRFIKNMGPLDKLLGMLPGIGAQLKGLKIDEKKFKKTEAIILSMTKQERRNPKIINLSRKQRIAKGSGTTVSDVNKVLKEYEEMKKMIKKLKGMQGIPQLPKFPFPFKR</sequence>
<evidence type="ECO:0000256" key="8">
    <source>
        <dbReference type="ARBA" id="ARBA00023274"/>
    </source>
</evidence>
<dbReference type="SMART" id="SM00963">
    <property type="entry name" value="SRP54_N"/>
    <property type="match status" value="1"/>
</dbReference>
<keyword evidence="2 10" id="KW-0963">Cytoplasm</keyword>
<dbReference type="Pfam" id="PF02978">
    <property type="entry name" value="SRP_SPB"/>
    <property type="match status" value="1"/>
</dbReference>
<dbReference type="GO" id="GO:0005525">
    <property type="term" value="F:GTP binding"/>
    <property type="evidence" value="ECO:0007669"/>
    <property type="project" value="UniProtKB-UniRule"/>
</dbReference>
<reference evidence="14" key="1">
    <citation type="journal article" date="2020" name="mSystems">
        <title>Genome- and Community-Level Interaction Insights into Carbon Utilization and Element Cycling Functions of Hydrothermarchaeota in Hydrothermal Sediment.</title>
        <authorList>
            <person name="Zhou Z."/>
            <person name="Liu Y."/>
            <person name="Xu W."/>
            <person name="Pan J."/>
            <person name="Luo Z.H."/>
            <person name="Li M."/>
        </authorList>
    </citation>
    <scope>NUCLEOTIDE SEQUENCE [LARGE SCALE GENOMIC DNA]</scope>
    <source>
        <strain evidence="14">SpSt-132</strain>
    </source>
</reference>
<dbReference type="Gene3D" id="1.10.260.30">
    <property type="entry name" value="Signal recognition particle, SRP54 subunit, M-domain"/>
    <property type="match status" value="1"/>
</dbReference>
<evidence type="ECO:0000256" key="2">
    <source>
        <dbReference type="ARBA" id="ARBA00022490"/>
    </source>
</evidence>
<dbReference type="FunFam" id="3.40.50.300:FF:000022">
    <property type="entry name" value="Signal recognition particle 54 kDa subunit"/>
    <property type="match status" value="1"/>
</dbReference>
<proteinExistence type="inferred from homology"/>
<comment type="subunit">
    <text evidence="10">Part of the signal recognition particle protein translocation system, which is composed of SRP and FtsY.</text>
</comment>
<feature type="domain" description="SRP54-type proteins GTP-binding" evidence="12">
    <location>
        <begin position="95"/>
        <end position="290"/>
    </location>
</feature>
<keyword evidence="7 10" id="KW-0733">Signal recognition particle</keyword>
<evidence type="ECO:0000256" key="1">
    <source>
        <dbReference type="ARBA" id="ARBA00005450"/>
    </source>
</evidence>
<dbReference type="InterPro" id="IPR042101">
    <property type="entry name" value="SRP54_N_sf"/>
</dbReference>
<dbReference type="AlphaFoldDB" id="A0A7C2V4K5"/>
<evidence type="ECO:0000259" key="11">
    <source>
        <dbReference type="SMART" id="SM00382"/>
    </source>
</evidence>
<comment type="catalytic activity">
    <reaction evidence="9 10">
        <text>GTP + H2O = GDP + phosphate + H(+)</text>
        <dbReference type="Rhea" id="RHEA:19669"/>
        <dbReference type="ChEBI" id="CHEBI:15377"/>
        <dbReference type="ChEBI" id="CHEBI:15378"/>
        <dbReference type="ChEBI" id="CHEBI:37565"/>
        <dbReference type="ChEBI" id="CHEBI:43474"/>
        <dbReference type="ChEBI" id="CHEBI:58189"/>
        <dbReference type="EC" id="3.6.5.4"/>
    </reaction>
</comment>
<dbReference type="InterPro" id="IPR004780">
    <property type="entry name" value="SRP"/>
</dbReference>
<dbReference type="PANTHER" id="PTHR11564">
    <property type="entry name" value="SIGNAL RECOGNITION PARTICLE 54K PROTEIN SRP54"/>
    <property type="match status" value="1"/>
</dbReference>
<evidence type="ECO:0000256" key="10">
    <source>
        <dbReference type="HAMAP-Rule" id="MF_00306"/>
    </source>
</evidence>
<dbReference type="EMBL" id="DSFP01000075">
    <property type="protein sequence ID" value="HEW46774.1"/>
    <property type="molecule type" value="Genomic_DNA"/>
</dbReference>
<feature type="binding site" evidence="10">
    <location>
        <begin position="184"/>
        <end position="188"/>
    </location>
    <ligand>
        <name>GTP</name>
        <dbReference type="ChEBI" id="CHEBI:37565"/>
    </ligand>
</feature>
<dbReference type="Pfam" id="PF02881">
    <property type="entry name" value="SRP54_N"/>
    <property type="match status" value="1"/>
</dbReference>
<feature type="domain" description="AAA+ ATPase" evidence="11">
    <location>
        <begin position="94"/>
        <end position="295"/>
    </location>
</feature>
<dbReference type="InterPro" id="IPR036225">
    <property type="entry name" value="SRP/SRP_N"/>
</dbReference>
<dbReference type="GO" id="GO:0008312">
    <property type="term" value="F:7S RNA binding"/>
    <property type="evidence" value="ECO:0007669"/>
    <property type="project" value="InterPro"/>
</dbReference>
<dbReference type="Gene3D" id="3.40.50.300">
    <property type="entry name" value="P-loop containing nucleotide triphosphate hydrolases"/>
    <property type="match status" value="1"/>
</dbReference>
<evidence type="ECO:0000256" key="7">
    <source>
        <dbReference type="ARBA" id="ARBA00023135"/>
    </source>
</evidence>
<comment type="domain">
    <text evidence="10">Composed of three domains: the N-terminal N domain, which is responsible for interactions with the ribosome, the central G domain, which binds GTP, and the C-terminal M domain, which binds the RNA and the signal sequence of the RNC.</text>
</comment>
<dbReference type="Pfam" id="PF00448">
    <property type="entry name" value="SRP54"/>
    <property type="match status" value="1"/>
</dbReference>
<keyword evidence="6 10" id="KW-0342">GTP-binding</keyword>
<evidence type="ECO:0000256" key="3">
    <source>
        <dbReference type="ARBA" id="ARBA00022741"/>
    </source>
</evidence>
<keyword evidence="4 10" id="KW-0378">Hydrolase</keyword>
<dbReference type="SUPFAM" id="SSF47364">
    <property type="entry name" value="Domain of the SRP/SRP receptor G-proteins"/>
    <property type="match status" value="1"/>
</dbReference>
<dbReference type="InterPro" id="IPR027417">
    <property type="entry name" value="P-loop_NTPase"/>
</dbReference>
<dbReference type="InterPro" id="IPR022941">
    <property type="entry name" value="SRP54"/>
</dbReference>
<dbReference type="SMART" id="SM00962">
    <property type="entry name" value="SRP54"/>
    <property type="match status" value="1"/>
</dbReference>
<comment type="similarity">
    <text evidence="1 10">Belongs to the GTP-binding SRP family. SRP54 subfamily.</text>
</comment>
<protein>
    <recommendedName>
        <fullName evidence="10">Signal recognition particle protein</fullName>
        <ecNumber evidence="10">3.6.5.4</ecNumber>
    </recommendedName>
    <alternativeName>
        <fullName evidence="10">Fifty-four homolog</fullName>
    </alternativeName>
</protein>
<feature type="domain" description="Signal recognition particle SRP54 helical bundle" evidence="13">
    <location>
        <begin position="1"/>
        <end position="86"/>
    </location>
</feature>
<dbReference type="EC" id="3.6.5.4" evidence="10"/>